<keyword evidence="2" id="KW-0472">Membrane</keyword>
<feature type="region of interest" description="Disordered" evidence="1">
    <location>
        <begin position="188"/>
        <end position="224"/>
    </location>
</feature>
<feature type="transmembrane region" description="Helical" evidence="2">
    <location>
        <begin position="34"/>
        <end position="57"/>
    </location>
</feature>
<dbReference type="OrthoDB" id="5298497at2"/>
<dbReference type="AlphaFoldDB" id="A0A516V260"/>
<evidence type="ECO:0000256" key="2">
    <source>
        <dbReference type="SAM" id="Phobius"/>
    </source>
</evidence>
<name>A0A516V260_9GAMM</name>
<accession>A0A516V260</accession>
<proteinExistence type="predicted"/>
<keyword evidence="4" id="KW-1185">Reference proteome</keyword>
<keyword evidence="2" id="KW-0812">Transmembrane</keyword>
<feature type="compositionally biased region" description="Basic and acidic residues" evidence="1">
    <location>
        <begin position="209"/>
        <end position="224"/>
    </location>
</feature>
<dbReference type="PANTHER" id="PTHR34351:SF1">
    <property type="entry name" value="SLR1927 PROTEIN"/>
    <property type="match status" value="1"/>
</dbReference>
<evidence type="ECO:0000313" key="4">
    <source>
        <dbReference type="Proteomes" id="UP000315891"/>
    </source>
</evidence>
<reference evidence="3 4" key="1">
    <citation type="submission" date="2019-07" db="EMBL/GenBank/DDBJ databases">
        <title>Lysobacter weifangensis sp. nov., isolated from bensulfuron-methyl contaminated farmland soil.</title>
        <authorList>
            <person name="Zhao H."/>
        </authorList>
    </citation>
    <scope>NUCLEOTIDE SEQUENCE [LARGE SCALE GENOMIC DNA]</scope>
    <source>
        <strain evidence="3 4">CC-Bw-6</strain>
    </source>
</reference>
<dbReference type="EMBL" id="CP041742">
    <property type="protein sequence ID" value="QDQ72606.1"/>
    <property type="molecule type" value="Genomic_DNA"/>
</dbReference>
<evidence type="ECO:0000256" key="1">
    <source>
        <dbReference type="SAM" id="MobiDB-lite"/>
    </source>
</evidence>
<protein>
    <submittedName>
        <fullName evidence="3">DUF58 domain-containing protein</fullName>
    </submittedName>
</protein>
<dbReference type="RefSeq" id="WP_143878122.1">
    <property type="nucleotide sequence ID" value="NZ_BAABLZ010000002.1"/>
</dbReference>
<gene>
    <name evidence="3" type="ORF">FNZ56_01295</name>
</gene>
<evidence type="ECO:0000313" key="3">
    <source>
        <dbReference type="EMBL" id="QDQ72606.1"/>
    </source>
</evidence>
<organism evidence="3 4">
    <name type="scientific">Pseudoluteimonas lycopersici</name>
    <dbReference type="NCBI Taxonomy" id="1324796"/>
    <lineage>
        <taxon>Bacteria</taxon>
        <taxon>Pseudomonadati</taxon>
        <taxon>Pseudomonadota</taxon>
        <taxon>Gammaproteobacteria</taxon>
        <taxon>Lysobacterales</taxon>
        <taxon>Lysobacteraceae</taxon>
        <taxon>Pseudoluteimonas</taxon>
    </lineage>
</organism>
<dbReference type="PANTHER" id="PTHR34351">
    <property type="entry name" value="SLR1927 PROTEIN-RELATED"/>
    <property type="match status" value="1"/>
</dbReference>
<dbReference type="Proteomes" id="UP000315891">
    <property type="component" value="Chromosome"/>
</dbReference>
<feature type="transmembrane region" description="Helical" evidence="2">
    <location>
        <begin position="63"/>
        <end position="82"/>
    </location>
</feature>
<keyword evidence="2" id="KW-1133">Transmembrane helix</keyword>
<sequence length="319" mass="35005">MPDGLRARLRRRLDSWTRPRTPETLPVAIDRRRVYVVPTGFGLFFAALLAAMGVGALNDNNNPALLLALLLSGAALASLLVAHLQLSGLRVVAAGAEPVPAGEPLSLRVHLRAADGRERRGLRVECGEATASASLADGAGEAVLELPTTQRGWLQPQRLRISTRQPLGLAFAWCLAWPQAQLLVYPRPERDAPPLPSGGGEGSRARPHVAGDEPHHLRAYRQGDPRRNIAWKPSARHGSLLVREHERREGAEIVLDWRELASLPVEARISRLARWVDEAERRNRRYRLRLPGESLGPAQGPAHRHACLRALALLPHAVD</sequence>